<comment type="caution">
    <text evidence="2">The sequence shown here is derived from an EMBL/GenBank/DDBJ whole genome shotgun (WGS) entry which is preliminary data.</text>
</comment>
<reference evidence="2 3" key="1">
    <citation type="submission" date="2024-01" db="EMBL/GenBank/DDBJ databases">
        <title>The genome of the rayed Mediterranean limpet Patella caerulea (Linnaeus, 1758).</title>
        <authorList>
            <person name="Anh-Thu Weber A."/>
            <person name="Halstead-Nussloch G."/>
        </authorList>
    </citation>
    <scope>NUCLEOTIDE SEQUENCE [LARGE SCALE GENOMIC DNA]</scope>
    <source>
        <strain evidence="2">AATW-2023a</strain>
        <tissue evidence="2">Whole specimen</tissue>
    </source>
</reference>
<dbReference type="InterPro" id="IPR001304">
    <property type="entry name" value="C-type_lectin-like"/>
</dbReference>
<feature type="domain" description="C-type lectin" evidence="1">
    <location>
        <begin position="12"/>
        <end position="72"/>
    </location>
</feature>
<evidence type="ECO:0000259" key="1">
    <source>
        <dbReference type="PROSITE" id="PS50041"/>
    </source>
</evidence>
<protein>
    <recommendedName>
        <fullName evidence="1">C-type lectin domain-containing protein</fullName>
    </recommendedName>
</protein>
<dbReference type="Gene3D" id="3.10.100.10">
    <property type="entry name" value="Mannose-Binding Protein A, subunit A"/>
    <property type="match status" value="1"/>
</dbReference>
<keyword evidence="3" id="KW-1185">Reference proteome</keyword>
<dbReference type="EMBL" id="JAZGQO010000011">
    <property type="protein sequence ID" value="KAK6172443.1"/>
    <property type="molecule type" value="Genomic_DNA"/>
</dbReference>
<dbReference type="InterPro" id="IPR016186">
    <property type="entry name" value="C-type_lectin-like/link_sf"/>
</dbReference>
<sequence>MDNSYGTQPYGLWMGMRKGKHGEWRWIGPGLTKLVEEERWMDPLNGGKHAIAVLGGVWSQETKDGLYSCVCEEVLDMDMVDDRVCHKFSGSALAFFNYETRSCYYVFKDKKNWTQTRETCISESTYIVQPNTDEEKSWLMTILADFSLPVTVWLGKIRTAPGQWSWYYKNHLEVSDMVLNSGIDSADMSYARFAEDGQWQRATSTEIYGVVCEDSITPSHLKQARLKNVGGDWIYGEAWIEDPDVTTPVESSTDDASSTDAYKESLTTSQVTVSTITPTSQSTTDIDPKNSIFGYCPDPKWMSPGSIMDIKYSKLNNVDESVVEIMILHNASNIRCARTCSFDARCILYTRDQYKTCRGFKADRFSTNRISCSDELSCFLKICNDVPTTA</sequence>
<feature type="domain" description="C-type lectin" evidence="1">
    <location>
        <begin position="99"/>
        <end position="213"/>
    </location>
</feature>
<accession>A0AAN8JCI1</accession>
<dbReference type="PROSITE" id="PS50041">
    <property type="entry name" value="C_TYPE_LECTIN_2"/>
    <property type="match status" value="2"/>
</dbReference>
<dbReference type="InterPro" id="IPR016187">
    <property type="entry name" value="CTDL_fold"/>
</dbReference>
<name>A0AAN8JCI1_PATCE</name>
<proteinExistence type="predicted"/>
<evidence type="ECO:0000313" key="2">
    <source>
        <dbReference type="EMBL" id="KAK6172443.1"/>
    </source>
</evidence>
<dbReference type="CDD" id="cd00037">
    <property type="entry name" value="CLECT"/>
    <property type="match status" value="1"/>
</dbReference>
<dbReference type="SUPFAM" id="SSF56436">
    <property type="entry name" value="C-type lectin-like"/>
    <property type="match status" value="1"/>
</dbReference>
<dbReference type="AlphaFoldDB" id="A0AAN8JCI1"/>
<dbReference type="Pfam" id="PF00059">
    <property type="entry name" value="Lectin_C"/>
    <property type="match status" value="1"/>
</dbReference>
<dbReference type="Proteomes" id="UP001347796">
    <property type="component" value="Unassembled WGS sequence"/>
</dbReference>
<organism evidence="2 3">
    <name type="scientific">Patella caerulea</name>
    <name type="common">Rayed Mediterranean limpet</name>
    <dbReference type="NCBI Taxonomy" id="87958"/>
    <lineage>
        <taxon>Eukaryota</taxon>
        <taxon>Metazoa</taxon>
        <taxon>Spiralia</taxon>
        <taxon>Lophotrochozoa</taxon>
        <taxon>Mollusca</taxon>
        <taxon>Gastropoda</taxon>
        <taxon>Patellogastropoda</taxon>
        <taxon>Patelloidea</taxon>
        <taxon>Patellidae</taxon>
        <taxon>Patella</taxon>
    </lineage>
</organism>
<gene>
    <name evidence="2" type="ORF">SNE40_016091</name>
</gene>
<evidence type="ECO:0000313" key="3">
    <source>
        <dbReference type="Proteomes" id="UP001347796"/>
    </source>
</evidence>